<evidence type="ECO:0000313" key="4">
    <source>
        <dbReference type="Proteomes" id="UP000054302"/>
    </source>
</evidence>
<feature type="compositionally biased region" description="Polar residues" evidence="1">
    <location>
        <begin position="74"/>
        <end position="88"/>
    </location>
</feature>
<dbReference type="STRING" id="212818.A0A0D2A251"/>
<feature type="compositionally biased region" description="Low complexity" evidence="1">
    <location>
        <begin position="1"/>
        <end position="15"/>
    </location>
</feature>
<dbReference type="Gene3D" id="3.40.50.1820">
    <property type="entry name" value="alpha/beta hydrolase"/>
    <property type="match status" value="1"/>
</dbReference>
<dbReference type="SUPFAM" id="SSF53474">
    <property type="entry name" value="alpha/beta-Hydrolases"/>
    <property type="match status" value="1"/>
</dbReference>
<feature type="compositionally biased region" description="Low complexity" evidence="1">
    <location>
        <begin position="98"/>
        <end position="111"/>
    </location>
</feature>
<organism evidence="3 4">
    <name type="scientific">Exophiala mesophila</name>
    <name type="common">Black yeast-like fungus</name>
    <dbReference type="NCBI Taxonomy" id="212818"/>
    <lineage>
        <taxon>Eukaryota</taxon>
        <taxon>Fungi</taxon>
        <taxon>Dikarya</taxon>
        <taxon>Ascomycota</taxon>
        <taxon>Pezizomycotina</taxon>
        <taxon>Eurotiomycetes</taxon>
        <taxon>Chaetothyriomycetidae</taxon>
        <taxon>Chaetothyriales</taxon>
        <taxon>Herpotrichiellaceae</taxon>
        <taxon>Exophiala</taxon>
    </lineage>
</organism>
<accession>A0A0D2A251</accession>
<name>A0A0D2A251_EXOME</name>
<feature type="region of interest" description="Disordered" evidence="1">
    <location>
        <begin position="1"/>
        <end position="111"/>
    </location>
</feature>
<dbReference type="RefSeq" id="XP_016224697.1">
    <property type="nucleotide sequence ID" value="XM_016368909.1"/>
</dbReference>
<dbReference type="EMBL" id="KN847522">
    <property type="protein sequence ID" value="KIV93123.1"/>
    <property type="molecule type" value="Genomic_DNA"/>
</dbReference>
<dbReference type="InterPro" id="IPR046879">
    <property type="entry name" value="KANL3/Tex30_Abhydrolase"/>
</dbReference>
<keyword evidence="4" id="KW-1185">Reference proteome</keyword>
<dbReference type="HOGENOM" id="CLU_053551_0_0_1"/>
<dbReference type="InterPro" id="IPR026555">
    <property type="entry name" value="NSL3/Tex30"/>
</dbReference>
<sequence length="423" mass="44972">MAPPTTRRVTRSSTTKAPPPQQEESTTSKSDQGSDVQNKVPNARGGKKRLASSSVGVRDEPGLPAKKVTKTSRDGGNTSNLKKPNGKTQKQEQKDVGSSKTKSATSNATSNTTIFPKSKVEFSAFTIATSSASSSASKKPAASSVLRCQRSDPDGAVLPSLIFTHGAGGDLSAPAMVHFSQGFTSTGSGMVMFEGNSNLKSRAAGFERILEHGGREKWWDGMGVGNADDKTGRVRKTATTATIPAMGGRSLGARAAVTAALQLDQSSTSPSPSPRVSLVLSSYPLISPSGDVRDQILLALPQNMDVLFISGDNDSMCPLDRLQAVRAKMKAPSWLVVVKGADHGMKVKGGKDLKTGCERVGLVCGWLAWRWCSDRDEHRQGQGESKGQGKKDDGRQMTVRWDGDLHSVVLDGWDGSEEQVIWD</sequence>
<feature type="domain" description="KANL3/Tex30 alpha/beta hydrolase-like" evidence="2">
    <location>
        <begin position="160"/>
        <end position="350"/>
    </location>
</feature>
<evidence type="ECO:0000259" key="2">
    <source>
        <dbReference type="Pfam" id="PF20408"/>
    </source>
</evidence>
<dbReference type="OrthoDB" id="6415022at2759"/>
<dbReference type="PANTHER" id="PTHR13136">
    <property type="entry name" value="TESTIS DEVELOPMENT PROTEIN PRTD"/>
    <property type="match status" value="1"/>
</dbReference>
<dbReference type="GeneID" id="27322207"/>
<dbReference type="Pfam" id="PF20408">
    <property type="entry name" value="Abhydrolase_11"/>
    <property type="match status" value="1"/>
</dbReference>
<evidence type="ECO:0000256" key="1">
    <source>
        <dbReference type="SAM" id="MobiDB-lite"/>
    </source>
</evidence>
<reference evidence="3 4" key="1">
    <citation type="submission" date="2015-01" db="EMBL/GenBank/DDBJ databases">
        <title>The Genome Sequence of Exophiala mesophila CBS40295.</title>
        <authorList>
            <consortium name="The Broad Institute Genomics Platform"/>
            <person name="Cuomo C."/>
            <person name="de Hoog S."/>
            <person name="Gorbushina A."/>
            <person name="Stielow B."/>
            <person name="Teixiera M."/>
            <person name="Abouelleil A."/>
            <person name="Chapman S.B."/>
            <person name="Priest M."/>
            <person name="Young S.K."/>
            <person name="Wortman J."/>
            <person name="Nusbaum C."/>
            <person name="Birren B."/>
        </authorList>
    </citation>
    <scope>NUCLEOTIDE SEQUENCE [LARGE SCALE GENOMIC DNA]</scope>
    <source>
        <strain evidence="3 4">CBS 40295</strain>
    </source>
</reference>
<protein>
    <recommendedName>
        <fullName evidence="2">KANL3/Tex30 alpha/beta hydrolase-like domain-containing protein</fullName>
    </recommendedName>
</protein>
<evidence type="ECO:0000313" key="3">
    <source>
        <dbReference type="EMBL" id="KIV93123.1"/>
    </source>
</evidence>
<dbReference type="VEuPathDB" id="FungiDB:PV10_04362"/>
<feature type="compositionally biased region" description="Polar residues" evidence="1">
    <location>
        <begin position="22"/>
        <end position="40"/>
    </location>
</feature>
<dbReference type="Proteomes" id="UP000054302">
    <property type="component" value="Unassembled WGS sequence"/>
</dbReference>
<dbReference type="InterPro" id="IPR029058">
    <property type="entry name" value="AB_hydrolase_fold"/>
</dbReference>
<dbReference type="PANTHER" id="PTHR13136:SF11">
    <property type="entry name" value="TESTIS-EXPRESSED PROTEIN 30"/>
    <property type="match status" value="1"/>
</dbReference>
<dbReference type="AlphaFoldDB" id="A0A0D2A251"/>
<proteinExistence type="predicted"/>
<gene>
    <name evidence="3" type="ORF">PV10_04362</name>
</gene>